<evidence type="ECO:0000256" key="1">
    <source>
        <dbReference type="SAM" id="MobiDB-lite"/>
    </source>
</evidence>
<dbReference type="PATRIC" id="fig|1195763.3.peg.77"/>
<organism evidence="3 4">
    <name type="scientific">Photobacterium aquae</name>
    <dbReference type="NCBI Taxonomy" id="1195763"/>
    <lineage>
        <taxon>Bacteria</taxon>
        <taxon>Pseudomonadati</taxon>
        <taxon>Pseudomonadota</taxon>
        <taxon>Gammaproteobacteria</taxon>
        <taxon>Vibrionales</taxon>
        <taxon>Vibrionaceae</taxon>
        <taxon>Photobacterium</taxon>
    </lineage>
</organism>
<dbReference type="RefSeq" id="WP_047876864.1">
    <property type="nucleotide sequence ID" value="NZ_LDOT01000001.1"/>
</dbReference>
<evidence type="ECO:0000259" key="2">
    <source>
        <dbReference type="Pfam" id="PF17891"/>
    </source>
</evidence>
<dbReference type="InterPro" id="IPR041227">
    <property type="entry name" value="FluMu_N"/>
</dbReference>
<feature type="compositionally biased region" description="Low complexity" evidence="1">
    <location>
        <begin position="93"/>
        <end position="113"/>
    </location>
</feature>
<protein>
    <recommendedName>
        <fullName evidence="2">Mu-like prophage FluMu N-terminal domain-containing protein</fullName>
    </recommendedName>
</protein>
<evidence type="ECO:0000313" key="4">
    <source>
        <dbReference type="Proteomes" id="UP000036097"/>
    </source>
</evidence>
<dbReference type="Proteomes" id="UP000036097">
    <property type="component" value="Unassembled WGS sequence"/>
</dbReference>
<feature type="domain" description="Mu-like prophage FluMu N-terminal" evidence="2">
    <location>
        <begin position="12"/>
        <end position="55"/>
    </location>
</feature>
<accession>A0A0J1HD62</accession>
<gene>
    <name evidence="3" type="ORF">ABT56_00355</name>
</gene>
<dbReference type="Gene3D" id="3.40.5.80">
    <property type="match status" value="1"/>
</dbReference>
<dbReference type="EMBL" id="LDOT01000001">
    <property type="protein sequence ID" value="KLV09576.1"/>
    <property type="molecule type" value="Genomic_DNA"/>
</dbReference>
<dbReference type="Pfam" id="PF17891">
    <property type="entry name" value="FluMu_N"/>
    <property type="match status" value="1"/>
</dbReference>
<sequence length="113" mass="11566">MEKRNLITQALIVKSLAHNGYRRAGLAFKAGENTLAAGTITHAQLAMLEADPRLALLGTAQDDPAPTAPANDPAGALVQTGVSGGIAKKKQATAKASTTQATTTQTTTKPSKT</sequence>
<dbReference type="OrthoDB" id="5906592at2"/>
<reference evidence="3 4" key="1">
    <citation type="submission" date="2015-05" db="EMBL/GenBank/DDBJ databases">
        <title>Photobacterium galathea sp. nov.</title>
        <authorList>
            <person name="Machado H."/>
            <person name="Gram L."/>
        </authorList>
    </citation>
    <scope>NUCLEOTIDE SEQUENCE [LARGE SCALE GENOMIC DNA]</scope>
    <source>
        <strain evidence="3 4">CGMCC 1.12159</strain>
    </source>
</reference>
<dbReference type="SUPFAM" id="SSF160059">
    <property type="entry name" value="PriA/YqbF domain"/>
    <property type="match status" value="1"/>
</dbReference>
<name>A0A0J1HD62_9GAMM</name>
<feature type="region of interest" description="Disordered" evidence="1">
    <location>
        <begin position="88"/>
        <end position="113"/>
    </location>
</feature>
<comment type="caution">
    <text evidence="3">The sequence shown here is derived from an EMBL/GenBank/DDBJ whole genome shotgun (WGS) entry which is preliminary data.</text>
</comment>
<keyword evidence="4" id="KW-1185">Reference proteome</keyword>
<proteinExistence type="predicted"/>
<dbReference type="AlphaFoldDB" id="A0A0J1HD62"/>
<evidence type="ECO:0000313" key="3">
    <source>
        <dbReference type="EMBL" id="KLV09576.1"/>
    </source>
</evidence>
<dbReference type="STRING" id="1195763.ABT56_00355"/>